<gene>
    <name evidence="1" type="ORF">SEMRO_3331_G119681.1</name>
</gene>
<protein>
    <submittedName>
        <fullName evidence="1">Uncharacterized protein</fullName>
    </submittedName>
</protein>
<comment type="caution">
    <text evidence="1">The sequence shown here is derived from an EMBL/GenBank/DDBJ whole genome shotgun (WGS) entry which is preliminary data.</text>
</comment>
<proteinExistence type="predicted"/>
<dbReference type="AlphaFoldDB" id="A0A9N8F1M4"/>
<accession>A0A9N8F1M4</accession>
<evidence type="ECO:0000313" key="1">
    <source>
        <dbReference type="EMBL" id="CAB9531216.1"/>
    </source>
</evidence>
<reference evidence="1" key="1">
    <citation type="submission" date="2020-06" db="EMBL/GenBank/DDBJ databases">
        <authorList>
            <consortium name="Plant Systems Biology data submission"/>
        </authorList>
    </citation>
    <scope>NUCLEOTIDE SEQUENCE</scope>
    <source>
        <strain evidence="1">D6</strain>
    </source>
</reference>
<dbReference type="EMBL" id="CAICTM010003329">
    <property type="protein sequence ID" value="CAB9531216.1"/>
    <property type="molecule type" value="Genomic_DNA"/>
</dbReference>
<evidence type="ECO:0000313" key="2">
    <source>
        <dbReference type="Proteomes" id="UP001153069"/>
    </source>
</evidence>
<keyword evidence="2" id="KW-1185">Reference proteome</keyword>
<organism evidence="1 2">
    <name type="scientific">Seminavis robusta</name>
    <dbReference type="NCBI Taxonomy" id="568900"/>
    <lineage>
        <taxon>Eukaryota</taxon>
        <taxon>Sar</taxon>
        <taxon>Stramenopiles</taxon>
        <taxon>Ochrophyta</taxon>
        <taxon>Bacillariophyta</taxon>
        <taxon>Bacillariophyceae</taxon>
        <taxon>Bacillariophycidae</taxon>
        <taxon>Naviculales</taxon>
        <taxon>Naviculaceae</taxon>
        <taxon>Seminavis</taxon>
    </lineage>
</organism>
<name>A0A9N8F1M4_9STRA</name>
<sequence>MRNTRNTCCALRYLHGFSTGPYRKWLTMVEFKARSSTGFVSEPSEVYECKENGPEGCTGPEEESGGRKMENELNEEKSFYLSTGTVFLASTKPYHIAYLPTMMVLSSNNKRNFCILQTNKRREVVVMVVLCGGDWSWS</sequence>
<dbReference type="Proteomes" id="UP001153069">
    <property type="component" value="Unassembled WGS sequence"/>
</dbReference>